<sequence length="100" mass="10690">MGRNGSIKGGVTNRKLNFNPTTTDRNGSDHNLVAKDYTNIVADALTELFPNLDGSVALALSWGGLDSTSAFLNDCTQLERDNIININNTNSNDTAGTKCN</sequence>
<name>A0A2P8HPX6_CHINA</name>
<evidence type="ECO:0000256" key="1">
    <source>
        <dbReference type="SAM" id="MobiDB-lite"/>
    </source>
</evidence>
<evidence type="ECO:0000313" key="3">
    <source>
        <dbReference type="Proteomes" id="UP000240971"/>
    </source>
</evidence>
<accession>A0A2P8HPX6</accession>
<protein>
    <submittedName>
        <fullName evidence="2">Uncharacterized protein</fullName>
    </submittedName>
</protein>
<keyword evidence="3" id="KW-1185">Reference proteome</keyword>
<comment type="caution">
    <text evidence="2">The sequence shown here is derived from an EMBL/GenBank/DDBJ whole genome shotgun (WGS) entry which is preliminary data.</text>
</comment>
<reference evidence="2 3" key="1">
    <citation type="submission" date="2018-03" db="EMBL/GenBank/DDBJ databases">
        <title>Genomic Encyclopedia of Archaeal and Bacterial Type Strains, Phase II (KMG-II): from individual species to whole genera.</title>
        <authorList>
            <person name="Goeker M."/>
        </authorList>
    </citation>
    <scope>NUCLEOTIDE SEQUENCE [LARGE SCALE GENOMIC DNA]</scope>
    <source>
        <strain evidence="2 3">DSM 24859</strain>
    </source>
</reference>
<proteinExistence type="predicted"/>
<feature type="region of interest" description="Disordered" evidence="1">
    <location>
        <begin position="1"/>
        <end position="30"/>
    </location>
</feature>
<feature type="compositionally biased region" description="Polar residues" evidence="1">
    <location>
        <begin position="14"/>
        <end position="25"/>
    </location>
</feature>
<evidence type="ECO:0000313" key="2">
    <source>
        <dbReference type="EMBL" id="PSL48283.1"/>
    </source>
</evidence>
<dbReference type="AlphaFoldDB" id="A0A2P8HPX6"/>
<organism evidence="2 3">
    <name type="scientific">Chitinophaga niastensis</name>
    <dbReference type="NCBI Taxonomy" id="536980"/>
    <lineage>
        <taxon>Bacteria</taxon>
        <taxon>Pseudomonadati</taxon>
        <taxon>Bacteroidota</taxon>
        <taxon>Chitinophagia</taxon>
        <taxon>Chitinophagales</taxon>
        <taxon>Chitinophagaceae</taxon>
        <taxon>Chitinophaga</taxon>
    </lineage>
</organism>
<dbReference type="EMBL" id="PYAW01000002">
    <property type="protein sequence ID" value="PSL48283.1"/>
    <property type="molecule type" value="Genomic_DNA"/>
</dbReference>
<gene>
    <name evidence="2" type="ORF">CLV51_1021150</name>
</gene>
<dbReference type="Proteomes" id="UP000240971">
    <property type="component" value="Unassembled WGS sequence"/>
</dbReference>